<name>A0A9P8P6Y8_9ASCO</name>
<dbReference type="RefSeq" id="XP_046061303.1">
    <property type="nucleotide sequence ID" value="XM_046205350.1"/>
</dbReference>
<dbReference type="PANTHER" id="PTHR10782">
    <property type="entry name" value="ZINC FINGER MIZ DOMAIN-CONTAINING PROTEIN"/>
    <property type="match status" value="1"/>
</dbReference>
<evidence type="ECO:0000256" key="3">
    <source>
        <dbReference type="ARBA" id="ARBA00022833"/>
    </source>
</evidence>
<sequence>MDPPQEKSKKVPSVTLRLSAEPEKKELGDESDSFSDFCDPEDLDEIVSRAHIDRQKRHEKRTSPKSFIVTLKLPKPLLALASQPSASSLASDPSSLAKSAPFLDPQFDRFSHVSLVRDHIVVLDQILSDPSIPEDLSRSLRELHGSLWLQVSTMDTYSLYQLLIQLQKQISRFKDFQGMVKSSDETSIDPVLSLASSSPAYSSPSAMVPKTVAGDSYVQNTSLPTSTVSAAKPKNTRRHKSPVQSTLTGLYRTKRKPVPDADDDLLEESMILSLNDPLSGKKFKTPLRSRYCSHIECFDLDSFMQMNNLEPFGLSVRKKSSKIDVTEILSDTKRRPLNPDQHNKRTTLFQYKAQLRQNKTQKIPNNSLEYFNCPICKLEFSIRVPGDLYIIGDLQEIIEQLDSNSNISKIQIFQDGNWAFVEEQQTKQVTSTEIVELDDLDSSEEEREIQKIKVEKIDSKEVPIPAPVEDFGLTDEDLFGPSDDEIEQEIDRIVDQVISKDDMAKAYRPVNRQINEPVFFTGNGDQEDPFVID</sequence>
<evidence type="ECO:0000259" key="6">
    <source>
        <dbReference type="PROSITE" id="PS51044"/>
    </source>
</evidence>
<dbReference type="AlphaFoldDB" id="A0A9P8P6Y8"/>
<dbReference type="GO" id="GO:0000785">
    <property type="term" value="C:chromatin"/>
    <property type="evidence" value="ECO:0007669"/>
    <property type="project" value="TreeGrafter"/>
</dbReference>
<dbReference type="Proteomes" id="UP000769157">
    <property type="component" value="Unassembled WGS sequence"/>
</dbReference>
<gene>
    <name evidence="7" type="ORF">OGAPHI_004288</name>
</gene>
<protein>
    <recommendedName>
        <fullName evidence="6">SP-RING-type domain-containing protein</fullName>
    </recommendedName>
</protein>
<organism evidence="7 8">
    <name type="scientific">Ogataea philodendri</name>
    <dbReference type="NCBI Taxonomy" id="1378263"/>
    <lineage>
        <taxon>Eukaryota</taxon>
        <taxon>Fungi</taxon>
        <taxon>Dikarya</taxon>
        <taxon>Ascomycota</taxon>
        <taxon>Saccharomycotina</taxon>
        <taxon>Pichiomycetes</taxon>
        <taxon>Pichiales</taxon>
        <taxon>Pichiaceae</taxon>
        <taxon>Ogataea</taxon>
    </lineage>
</organism>
<feature type="region of interest" description="Disordered" evidence="5">
    <location>
        <begin position="1"/>
        <end position="37"/>
    </location>
</feature>
<evidence type="ECO:0000256" key="5">
    <source>
        <dbReference type="SAM" id="MobiDB-lite"/>
    </source>
</evidence>
<evidence type="ECO:0000256" key="1">
    <source>
        <dbReference type="ARBA" id="ARBA00022723"/>
    </source>
</evidence>
<proteinExistence type="predicted"/>
<dbReference type="InterPro" id="IPR004181">
    <property type="entry name" value="Znf_MIZ"/>
</dbReference>
<dbReference type="InterPro" id="IPR013083">
    <property type="entry name" value="Znf_RING/FYVE/PHD"/>
</dbReference>
<dbReference type="GeneID" id="70236253"/>
<evidence type="ECO:0000256" key="2">
    <source>
        <dbReference type="ARBA" id="ARBA00022771"/>
    </source>
</evidence>
<dbReference type="PANTHER" id="PTHR10782:SF4">
    <property type="entry name" value="TONALLI, ISOFORM E"/>
    <property type="match status" value="1"/>
</dbReference>
<reference evidence="7" key="2">
    <citation type="submission" date="2021-01" db="EMBL/GenBank/DDBJ databases">
        <authorList>
            <person name="Schikora-Tamarit M.A."/>
        </authorList>
    </citation>
    <scope>NUCLEOTIDE SEQUENCE</scope>
    <source>
        <strain evidence="7">CBS6075</strain>
    </source>
</reference>
<keyword evidence="8" id="KW-1185">Reference proteome</keyword>
<reference evidence="7" key="1">
    <citation type="journal article" date="2021" name="Open Biol.">
        <title>Shared evolutionary footprints suggest mitochondrial oxidative damage underlies multiple complex I losses in fungi.</title>
        <authorList>
            <person name="Schikora-Tamarit M.A."/>
            <person name="Marcet-Houben M."/>
            <person name="Nosek J."/>
            <person name="Gabaldon T."/>
        </authorList>
    </citation>
    <scope>NUCLEOTIDE SEQUENCE</scope>
    <source>
        <strain evidence="7">CBS6075</strain>
    </source>
</reference>
<dbReference type="GO" id="GO:0016925">
    <property type="term" value="P:protein sumoylation"/>
    <property type="evidence" value="ECO:0007669"/>
    <property type="project" value="TreeGrafter"/>
</dbReference>
<dbReference type="PROSITE" id="PS51044">
    <property type="entry name" value="ZF_SP_RING"/>
    <property type="match status" value="1"/>
</dbReference>
<feature type="domain" description="SP-RING-type" evidence="6">
    <location>
        <begin position="261"/>
        <end position="352"/>
    </location>
</feature>
<dbReference type="EMBL" id="JAEUBE010000295">
    <property type="protein sequence ID" value="KAH3666099.1"/>
    <property type="molecule type" value="Genomic_DNA"/>
</dbReference>
<keyword evidence="3" id="KW-0862">Zinc</keyword>
<comment type="caution">
    <text evidence="7">The sequence shown here is derived from an EMBL/GenBank/DDBJ whole genome shotgun (WGS) entry which is preliminary data.</text>
</comment>
<dbReference type="GO" id="GO:0061665">
    <property type="term" value="F:SUMO ligase activity"/>
    <property type="evidence" value="ECO:0007669"/>
    <property type="project" value="TreeGrafter"/>
</dbReference>
<dbReference type="Pfam" id="PF02891">
    <property type="entry name" value="zf-MIZ"/>
    <property type="match status" value="1"/>
</dbReference>
<evidence type="ECO:0000313" key="7">
    <source>
        <dbReference type="EMBL" id="KAH3666099.1"/>
    </source>
</evidence>
<keyword evidence="1" id="KW-0479">Metal-binding</keyword>
<evidence type="ECO:0000313" key="8">
    <source>
        <dbReference type="Proteomes" id="UP000769157"/>
    </source>
</evidence>
<accession>A0A9P8P6Y8</accession>
<feature type="region of interest" description="Disordered" evidence="5">
    <location>
        <begin position="226"/>
        <end position="246"/>
    </location>
</feature>
<dbReference type="OrthoDB" id="27975at2759"/>
<keyword evidence="2 4" id="KW-0863">Zinc-finger</keyword>
<dbReference type="GO" id="GO:0008270">
    <property type="term" value="F:zinc ion binding"/>
    <property type="evidence" value="ECO:0007669"/>
    <property type="project" value="UniProtKB-KW"/>
</dbReference>
<evidence type="ECO:0000256" key="4">
    <source>
        <dbReference type="PROSITE-ProRule" id="PRU00452"/>
    </source>
</evidence>
<dbReference type="Gene3D" id="3.30.40.10">
    <property type="entry name" value="Zinc/RING finger domain, C3HC4 (zinc finger)"/>
    <property type="match status" value="1"/>
</dbReference>